<dbReference type="Pfam" id="PF19127">
    <property type="entry name" value="Choline_bind_3"/>
    <property type="match status" value="2"/>
</dbReference>
<reference evidence="4 5" key="1">
    <citation type="submission" date="2013-01" db="EMBL/GenBank/DDBJ databases">
        <title>The Genome Sequence of Clostridium clostridioforme 90A8.</title>
        <authorList>
            <consortium name="The Broad Institute Genome Sequencing Platform"/>
            <person name="Earl A."/>
            <person name="Ward D."/>
            <person name="Feldgarden M."/>
            <person name="Gevers D."/>
            <person name="Courvalin P."/>
            <person name="Lambert T."/>
            <person name="Walker B."/>
            <person name="Young S.K."/>
            <person name="Zeng Q."/>
            <person name="Gargeya S."/>
            <person name="Fitzgerald M."/>
            <person name="Haas B."/>
            <person name="Abouelleil A."/>
            <person name="Alvarado L."/>
            <person name="Arachchi H.M."/>
            <person name="Berlin A.M."/>
            <person name="Chapman S.B."/>
            <person name="Dewar J."/>
            <person name="Goldberg J."/>
            <person name="Griggs A."/>
            <person name="Gujja S."/>
            <person name="Hansen M."/>
            <person name="Howarth C."/>
            <person name="Imamovic A."/>
            <person name="Larimer J."/>
            <person name="McCowan C."/>
            <person name="Murphy C."/>
            <person name="Neiman D."/>
            <person name="Pearson M."/>
            <person name="Priest M."/>
            <person name="Roberts A."/>
            <person name="Saif S."/>
            <person name="Shea T."/>
            <person name="Sisk P."/>
            <person name="Sykes S."/>
            <person name="Wortman J."/>
            <person name="Nusbaum C."/>
            <person name="Birren B."/>
        </authorList>
    </citation>
    <scope>NUCLEOTIDE SEQUENCE [LARGE SCALE GENOMIC DNA]</scope>
    <source>
        <strain evidence="4 5">90A8</strain>
    </source>
</reference>
<proteinExistence type="predicted"/>
<organism evidence="4 5">
    <name type="scientific">[Clostridium] clostridioforme 90A8</name>
    <dbReference type="NCBI Taxonomy" id="999408"/>
    <lineage>
        <taxon>Bacteria</taxon>
        <taxon>Bacillati</taxon>
        <taxon>Bacillota</taxon>
        <taxon>Clostridia</taxon>
        <taxon>Lachnospirales</taxon>
        <taxon>Lachnospiraceae</taxon>
        <taxon>Enterocloster</taxon>
    </lineage>
</organism>
<evidence type="ECO:0000313" key="5">
    <source>
        <dbReference type="Proteomes" id="UP000013085"/>
    </source>
</evidence>
<dbReference type="PATRIC" id="fig|999408.3.peg.1172"/>
<dbReference type="EMBL" id="AGYR01000007">
    <property type="protein sequence ID" value="ENZ18777.1"/>
    <property type="molecule type" value="Genomic_DNA"/>
</dbReference>
<feature type="region of interest" description="Disordered" evidence="3">
    <location>
        <begin position="230"/>
        <end position="250"/>
    </location>
</feature>
<evidence type="ECO:0000313" key="4">
    <source>
        <dbReference type="EMBL" id="ENZ18777.1"/>
    </source>
</evidence>
<dbReference type="Gene3D" id="2.10.270.10">
    <property type="entry name" value="Cholin Binding"/>
    <property type="match status" value="2"/>
</dbReference>
<dbReference type="AlphaFoldDB" id="A0A0E2HE97"/>
<dbReference type="InterPro" id="IPR018337">
    <property type="entry name" value="Cell_wall/Cho-bd_repeat"/>
</dbReference>
<dbReference type="Pfam" id="PF01473">
    <property type="entry name" value="Choline_bind_1"/>
    <property type="match status" value="2"/>
</dbReference>
<evidence type="ECO:0008006" key="6">
    <source>
        <dbReference type="Google" id="ProtNLM"/>
    </source>
</evidence>
<dbReference type="SUPFAM" id="SSF69360">
    <property type="entry name" value="Cell wall binding repeat"/>
    <property type="match status" value="1"/>
</dbReference>
<sequence>MRRLKRAAAAAGMTAVLILWTGASVFGADSSVIEKITITFKTAYGEPEEIPDPEITVNGTGCSLGDVQFRTEYDNWKPGKKVRTEITVNADSGKIFPTSLNRSQCKVTGADFVSAKALDDTTLQVKVDYKPVTVLGATEKAGWSSSSKKKAVWKSVDYAPGYTLTLYGDNKVVKRLTVESSSVNLSDYMKDMDKTYYYEVKAVPITSEQKKYLKEGAYVTSTDQEFDWEDYEKEEKRSSGPGDGGSIKGDSYIMPDGSRASNTWKMVSGKWYYFDGNSSRVKGWLSYGGKWYYMDRNGAMCTGWVNTGNDSWFYLGPEGDMYTGWIQPVPGSWYYLNDSGYMERGWVYTDGKWYHMDQDGRMQIGWLNDNGRWYYLNQDGSMAVSANVEGWNIGADGIALR</sequence>
<evidence type="ECO:0000256" key="2">
    <source>
        <dbReference type="PROSITE-ProRule" id="PRU00591"/>
    </source>
</evidence>
<evidence type="ECO:0000256" key="3">
    <source>
        <dbReference type="SAM" id="MobiDB-lite"/>
    </source>
</evidence>
<dbReference type="RefSeq" id="WP_002584075.1">
    <property type="nucleotide sequence ID" value="NZ_KB850998.1"/>
</dbReference>
<comment type="caution">
    <text evidence="4">The sequence shown here is derived from an EMBL/GenBank/DDBJ whole genome shotgun (WGS) entry which is preliminary data.</text>
</comment>
<name>A0A0E2HE97_9FIRM</name>
<keyword evidence="1" id="KW-0677">Repeat</keyword>
<protein>
    <recommendedName>
        <fullName evidence="6">Cell wall binding repeat-containing protein</fullName>
    </recommendedName>
</protein>
<dbReference type="PROSITE" id="PS51170">
    <property type="entry name" value="CW"/>
    <property type="match status" value="4"/>
</dbReference>
<feature type="repeat" description="Cell wall-binding" evidence="2">
    <location>
        <begin position="322"/>
        <end position="342"/>
    </location>
</feature>
<feature type="repeat" description="Cell wall-binding" evidence="2">
    <location>
        <begin position="363"/>
        <end position="382"/>
    </location>
</feature>
<feature type="repeat" description="Cell wall-binding" evidence="2">
    <location>
        <begin position="281"/>
        <end position="300"/>
    </location>
</feature>
<dbReference type="Proteomes" id="UP000013085">
    <property type="component" value="Unassembled WGS sequence"/>
</dbReference>
<accession>A0A0E2HE97</accession>
<gene>
    <name evidence="4" type="ORF">HMPREF1090_01094</name>
</gene>
<dbReference type="HOGENOM" id="CLU_048243_0_0_9"/>
<feature type="repeat" description="Cell wall-binding" evidence="2">
    <location>
        <begin position="343"/>
        <end position="362"/>
    </location>
</feature>
<evidence type="ECO:0000256" key="1">
    <source>
        <dbReference type="ARBA" id="ARBA00022737"/>
    </source>
</evidence>